<evidence type="ECO:0000256" key="1">
    <source>
        <dbReference type="SAM" id="MobiDB-lite"/>
    </source>
</evidence>
<gene>
    <name evidence="2" type="ORF">Tco_0678466</name>
</gene>
<reference evidence="2" key="2">
    <citation type="submission" date="2022-01" db="EMBL/GenBank/DDBJ databases">
        <authorList>
            <person name="Yamashiro T."/>
            <person name="Shiraishi A."/>
            <person name="Satake H."/>
            <person name="Nakayama K."/>
        </authorList>
    </citation>
    <scope>NUCLEOTIDE SEQUENCE</scope>
</reference>
<evidence type="ECO:0000313" key="2">
    <source>
        <dbReference type="EMBL" id="GJS63902.1"/>
    </source>
</evidence>
<feature type="region of interest" description="Disordered" evidence="1">
    <location>
        <begin position="71"/>
        <end position="182"/>
    </location>
</feature>
<organism evidence="2 3">
    <name type="scientific">Tanacetum coccineum</name>
    <dbReference type="NCBI Taxonomy" id="301880"/>
    <lineage>
        <taxon>Eukaryota</taxon>
        <taxon>Viridiplantae</taxon>
        <taxon>Streptophyta</taxon>
        <taxon>Embryophyta</taxon>
        <taxon>Tracheophyta</taxon>
        <taxon>Spermatophyta</taxon>
        <taxon>Magnoliopsida</taxon>
        <taxon>eudicotyledons</taxon>
        <taxon>Gunneridae</taxon>
        <taxon>Pentapetalae</taxon>
        <taxon>asterids</taxon>
        <taxon>campanulids</taxon>
        <taxon>Asterales</taxon>
        <taxon>Asteraceae</taxon>
        <taxon>Asteroideae</taxon>
        <taxon>Anthemideae</taxon>
        <taxon>Anthemidinae</taxon>
        <taxon>Tanacetum</taxon>
    </lineage>
</organism>
<keyword evidence="3" id="KW-1185">Reference proteome</keyword>
<dbReference type="Proteomes" id="UP001151760">
    <property type="component" value="Unassembled WGS sequence"/>
</dbReference>
<proteinExistence type="predicted"/>
<accession>A0ABQ4XF54</accession>
<evidence type="ECO:0000313" key="3">
    <source>
        <dbReference type="Proteomes" id="UP001151760"/>
    </source>
</evidence>
<protein>
    <submittedName>
        <fullName evidence="2">Uncharacterized protein</fullName>
    </submittedName>
</protein>
<reference evidence="2" key="1">
    <citation type="journal article" date="2022" name="Int. J. Mol. Sci.">
        <title>Draft Genome of Tanacetum Coccineum: Genomic Comparison of Closely Related Tanacetum-Family Plants.</title>
        <authorList>
            <person name="Yamashiro T."/>
            <person name="Shiraishi A."/>
            <person name="Nakayama K."/>
            <person name="Satake H."/>
        </authorList>
    </citation>
    <scope>NUCLEOTIDE SEQUENCE</scope>
</reference>
<sequence>MPKYTIKSTDKVALKEYDQKSALYQTMHENKSFNRLPANHALYHDLIEALIDDEKAMDKGVADIVKIYKRQHDDDDDNDEDPSAGPNQGNKTKRRRTKELESSKKPSTTKETPKGKALSKGSKTGKSASVKEPVEEPIAKVAMDDAVNTAGEDLVRDDYQPQDTSEPKTYKTPNQDWFKQPPRHPTPNPEWNKHQVVLDQPEQPWFNQMVSATNDPLTFNDLMATPIDFSKYVLNRLKIENLTQDLLLGPAYNLLKGTCTSSIELEYNFQECFNTLTNKLDWNNLAGDRYPFNLSKPLPLQGLPGHLTVVVDYFFNNHLEYLRTSDPKKTYTTSIMKTKAVRYEIVGIEDMTPTLWSTIKHAYGKDAKKGIKH</sequence>
<name>A0ABQ4XF54_9ASTR</name>
<feature type="compositionally biased region" description="Basic and acidic residues" evidence="1">
    <location>
        <begin position="153"/>
        <end position="169"/>
    </location>
</feature>
<comment type="caution">
    <text evidence="2">The sequence shown here is derived from an EMBL/GenBank/DDBJ whole genome shotgun (WGS) entry which is preliminary data.</text>
</comment>
<dbReference type="EMBL" id="BQNB010009465">
    <property type="protein sequence ID" value="GJS63902.1"/>
    <property type="molecule type" value="Genomic_DNA"/>
</dbReference>